<proteinExistence type="predicted"/>
<reference evidence="2 3" key="1">
    <citation type="submission" date="2019-03" db="EMBL/GenBank/DDBJ databases">
        <title>First draft genome of Liparis tanakae, snailfish: a comprehensive survey of snailfish specific genes.</title>
        <authorList>
            <person name="Kim W."/>
            <person name="Song I."/>
            <person name="Jeong J.-H."/>
            <person name="Kim D."/>
            <person name="Kim S."/>
            <person name="Ryu S."/>
            <person name="Song J.Y."/>
            <person name="Lee S.K."/>
        </authorList>
    </citation>
    <scope>NUCLEOTIDE SEQUENCE [LARGE SCALE GENOMIC DNA]</scope>
    <source>
        <tissue evidence="2">Muscle</tissue>
    </source>
</reference>
<protein>
    <submittedName>
        <fullName evidence="2">Uncharacterized protein</fullName>
    </submittedName>
</protein>
<dbReference type="Proteomes" id="UP000314294">
    <property type="component" value="Unassembled WGS sequence"/>
</dbReference>
<keyword evidence="3" id="KW-1185">Reference proteome</keyword>
<accession>A0A4Z2JFW1</accession>
<dbReference type="EMBL" id="SRLO01000002">
    <property type="protein sequence ID" value="TNN89149.1"/>
    <property type="molecule type" value="Genomic_DNA"/>
</dbReference>
<gene>
    <name evidence="2" type="ORF">EYF80_000437</name>
</gene>
<evidence type="ECO:0000313" key="3">
    <source>
        <dbReference type="Proteomes" id="UP000314294"/>
    </source>
</evidence>
<name>A0A4Z2JFW1_9TELE</name>
<evidence type="ECO:0000313" key="2">
    <source>
        <dbReference type="EMBL" id="TNN89149.1"/>
    </source>
</evidence>
<sequence length="99" mass="11111">MREGGCEAEGEKEHERGRETRAKEPHGQELRTVESSCALEDISAVEPFLVVETSGRPDGRGRETGNWHEKPRVHNVMEEDGLHIAVQATVEHVNVQVSW</sequence>
<evidence type="ECO:0000256" key="1">
    <source>
        <dbReference type="SAM" id="MobiDB-lite"/>
    </source>
</evidence>
<comment type="caution">
    <text evidence="2">The sequence shown here is derived from an EMBL/GenBank/DDBJ whole genome shotgun (WGS) entry which is preliminary data.</text>
</comment>
<dbReference type="AlphaFoldDB" id="A0A4Z2JFW1"/>
<feature type="region of interest" description="Disordered" evidence="1">
    <location>
        <begin position="1"/>
        <end position="31"/>
    </location>
</feature>
<organism evidence="2 3">
    <name type="scientific">Liparis tanakae</name>
    <name type="common">Tanaka's snailfish</name>
    <dbReference type="NCBI Taxonomy" id="230148"/>
    <lineage>
        <taxon>Eukaryota</taxon>
        <taxon>Metazoa</taxon>
        <taxon>Chordata</taxon>
        <taxon>Craniata</taxon>
        <taxon>Vertebrata</taxon>
        <taxon>Euteleostomi</taxon>
        <taxon>Actinopterygii</taxon>
        <taxon>Neopterygii</taxon>
        <taxon>Teleostei</taxon>
        <taxon>Neoteleostei</taxon>
        <taxon>Acanthomorphata</taxon>
        <taxon>Eupercaria</taxon>
        <taxon>Perciformes</taxon>
        <taxon>Cottioidei</taxon>
        <taxon>Cottales</taxon>
        <taxon>Liparidae</taxon>
        <taxon>Liparis</taxon>
    </lineage>
</organism>